<dbReference type="Pfam" id="PF14033">
    <property type="entry name" value="DUF4246"/>
    <property type="match status" value="1"/>
</dbReference>
<dbReference type="PANTHER" id="PTHR33119:SF1">
    <property type="entry name" value="FE2OG DIOXYGENASE DOMAIN-CONTAINING PROTEIN"/>
    <property type="match status" value="1"/>
</dbReference>
<protein>
    <recommendedName>
        <fullName evidence="1">DUF4246 domain-containing protein</fullName>
    </recommendedName>
</protein>
<dbReference type="AlphaFoldDB" id="A0A7C8V7P3"/>
<accession>A0A7C8V7P3</accession>
<dbReference type="OrthoDB" id="415532at2759"/>
<dbReference type="InterPro" id="IPR025340">
    <property type="entry name" value="DUF4246"/>
</dbReference>
<dbReference type="InterPro" id="IPR049192">
    <property type="entry name" value="DUF4246_C"/>
</dbReference>
<feature type="domain" description="DUF4246" evidence="1">
    <location>
        <begin position="17"/>
        <end position="167"/>
    </location>
</feature>
<organism evidence="2 3">
    <name type="scientific">Orbilia oligospora</name>
    <name type="common">Nematode-trapping fungus</name>
    <name type="synonym">Arthrobotrys oligospora</name>
    <dbReference type="NCBI Taxonomy" id="2813651"/>
    <lineage>
        <taxon>Eukaryota</taxon>
        <taxon>Fungi</taxon>
        <taxon>Dikarya</taxon>
        <taxon>Ascomycota</taxon>
        <taxon>Pezizomycotina</taxon>
        <taxon>Orbiliomycetes</taxon>
        <taxon>Orbiliales</taxon>
        <taxon>Orbiliaceae</taxon>
        <taxon>Orbilia</taxon>
    </lineage>
</organism>
<sequence>MSSKWSPPRITSQIKLEGKAAKVIVKLANIVLTPNNPEYNGGSWHIEAMKNERILATGIYYYAQENITDSTLSFRRTARVDQDSQWSDSYWSRLHAMGNTYGVQELGEIQTKENRAIVFPNVYQHRVSPFTLIDPKKPGYRKILAFFLCDPGHDVPTTETVMPQQPEQRIDLEKSLREGPLGGLPEEIFQGIVGELPPLITLDEARGYRSELMEERSSFTGHSSKVQGRYYNLCEH</sequence>
<name>A0A7C8V7P3_ORBOL</name>
<evidence type="ECO:0000259" key="1">
    <source>
        <dbReference type="Pfam" id="PF14033"/>
    </source>
</evidence>
<evidence type="ECO:0000313" key="3">
    <source>
        <dbReference type="Proteomes" id="UP000474640"/>
    </source>
</evidence>
<reference evidence="2 3" key="1">
    <citation type="submission" date="2020-01" db="EMBL/GenBank/DDBJ databases">
        <authorList>
            <person name="Palmer J.M."/>
        </authorList>
    </citation>
    <scope>NUCLEOTIDE SEQUENCE [LARGE SCALE GENOMIC DNA]</scope>
    <source>
        <strain evidence="2 3">TWF970</strain>
    </source>
</reference>
<dbReference type="EMBL" id="JAABOJ010000027">
    <property type="protein sequence ID" value="KAF3277763.1"/>
    <property type="molecule type" value="Genomic_DNA"/>
</dbReference>
<comment type="caution">
    <text evidence="2">The sequence shown here is derived from an EMBL/GenBank/DDBJ whole genome shotgun (WGS) entry which is preliminary data.</text>
</comment>
<dbReference type="Proteomes" id="UP000474640">
    <property type="component" value="Unassembled WGS sequence"/>
</dbReference>
<proteinExistence type="predicted"/>
<evidence type="ECO:0000313" key="2">
    <source>
        <dbReference type="EMBL" id="KAF3277763.1"/>
    </source>
</evidence>
<gene>
    <name evidence="2" type="ORF">TWF970_005016</name>
</gene>
<dbReference type="PANTHER" id="PTHR33119">
    <property type="entry name" value="IFI3P"/>
    <property type="match status" value="1"/>
</dbReference>